<protein>
    <submittedName>
        <fullName evidence="2">Uncharacterized protein</fullName>
    </submittedName>
</protein>
<gene>
    <name evidence="2" type="ORF">KTA_22190</name>
</gene>
<evidence type="ECO:0000256" key="1">
    <source>
        <dbReference type="SAM" id="MobiDB-lite"/>
    </source>
</evidence>
<organism evidence="2">
    <name type="scientific">Thermogemmatispora argillosa</name>
    <dbReference type="NCBI Taxonomy" id="2045280"/>
    <lineage>
        <taxon>Bacteria</taxon>
        <taxon>Bacillati</taxon>
        <taxon>Chloroflexota</taxon>
        <taxon>Ktedonobacteria</taxon>
        <taxon>Thermogemmatisporales</taxon>
        <taxon>Thermogemmatisporaceae</taxon>
        <taxon>Thermogemmatispora</taxon>
    </lineage>
</organism>
<reference evidence="2" key="1">
    <citation type="submission" date="2018-12" db="EMBL/GenBank/DDBJ databases">
        <title>Novel natural products biosynthetic potential of the class Ktedonobacteria.</title>
        <authorList>
            <person name="Zheng Y."/>
            <person name="Saitou A."/>
            <person name="Wang C.M."/>
            <person name="Toyoda A."/>
            <person name="Minakuchi Y."/>
            <person name="Sekiguchi Y."/>
            <person name="Ueda K."/>
            <person name="Takano H."/>
            <person name="Sakai Y."/>
            <person name="Yokota A."/>
            <person name="Yabe S."/>
        </authorList>
    </citation>
    <scope>NUCLEOTIDE SEQUENCE</scope>
    <source>
        <strain evidence="2">A3-2</strain>
    </source>
</reference>
<dbReference type="AlphaFoldDB" id="A0A455T2F5"/>
<dbReference type="EMBL" id="AP019377">
    <property type="protein sequence ID" value="BBH94020.1"/>
    <property type="molecule type" value="Genomic_DNA"/>
</dbReference>
<evidence type="ECO:0000313" key="2">
    <source>
        <dbReference type="EMBL" id="BBH94020.1"/>
    </source>
</evidence>
<sequence length="49" mass="5558">MALAASELGWRRSTPVSQGDGWQRREKWQASEKARALLWLKAPAGQTYN</sequence>
<accession>A0A455T2F5</accession>
<feature type="region of interest" description="Disordered" evidence="1">
    <location>
        <begin position="1"/>
        <end position="25"/>
    </location>
</feature>
<proteinExistence type="predicted"/>
<name>A0A455T2F5_9CHLR</name>